<comment type="similarity">
    <text evidence="4 5">Belongs to the archaeal Rpo3/eukaryotic RPB3 RNA polymerase subunit family.</text>
</comment>
<keyword evidence="5" id="KW-0411">Iron-sulfur</keyword>
<dbReference type="InterPro" id="IPR036643">
    <property type="entry name" value="RNApol_insert_sf"/>
</dbReference>
<keyword evidence="5" id="KW-0003">3Fe-4S</keyword>
<feature type="binding site" evidence="5">
    <location>
        <position position="221"/>
    </location>
    <ligand>
        <name>[3Fe-4S] cluster</name>
        <dbReference type="ChEBI" id="CHEBI:21137"/>
    </ligand>
</feature>
<feature type="binding site" evidence="5">
    <location>
        <position position="218"/>
    </location>
    <ligand>
        <name>[3Fe-4S] cluster</name>
        <dbReference type="ChEBI" id="CHEBI:21137"/>
    </ligand>
</feature>
<dbReference type="InterPro" id="IPR001514">
    <property type="entry name" value="DNA-dir_RNA_pol_30-40kDasu_CS"/>
</dbReference>
<feature type="domain" description="DNA-directed RNA polymerase RpoA/D/Rpb3-type" evidence="6">
    <location>
        <begin position="16"/>
        <end position="274"/>
    </location>
</feature>
<keyword evidence="3 5" id="KW-0804">Transcription</keyword>
<dbReference type="GO" id="GO:0046872">
    <property type="term" value="F:metal ion binding"/>
    <property type="evidence" value="ECO:0007669"/>
    <property type="project" value="UniProtKB-KW"/>
</dbReference>
<keyword evidence="5" id="KW-0408">Iron</keyword>
<dbReference type="GO" id="GO:0003899">
    <property type="term" value="F:DNA-directed RNA polymerase activity"/>
    <property type="evidence" value="ECO:0007669"/>
    <property type="project" value="UniProtKB-UniRule"/>
</dbReference>
<name>A0A3G1A6L6_9CREN</name>
<evidence type="ECO:0000256" key="1">
    <source>
        <dbReference type="ARBA" id="ARBA00022478"/>
    </source>
</evidence>
<dbReference type="RefSeq" id="WP_020962153.1">
    <property type="nucleotide sequence ID" value="NZ_CP007493.1"/>
</dbReference>
<evidence type="ECO:0000259" key="6">
    <source>
        <dbReference type="SMART" id="SM00662"/>
    </source>
</evidence>
<dbReference type="EC" id="2.7.7.6" evidence="5"/>
<reference evidence="8" key="1">
    <citation type="book" date="2010" name="EXTREMOPHILES" publisher="0:0-0">
        <title>Complete genome sequences of ten hyperthermophilic archaea reveal their metabolic capabilities and possible ecological roles.</title>
        <editorList>
            <person name="?"/>
        </editorList>
        <authorList>
            <person name="Ravin N.V."/>
            <person name="Mardanov A.V."/>
            <person name="Bonch-Osmolovskaya E.A."/>
            <person name="Skryabin K.G."/>
        </authorList>
    </citation>
    <scope>NUCLEOTIDE SEQUENCE [LARGE SCALE GENOMIC DNA]</scope>
    <source>
        <strain evidence="8">1505</strain>
    </source>
</reference>
<comment type="cofactor">
    <cofactor evidence="5">
        <name>[3Fe-4S] cluster</name>
        <dbReference type="ChEBI" id="CHEBI:21137"/>
    </cofactor>
    <text evidence="5">Binds 1 [3Fe-4S] cluster.</text>
</comment>
<organism evidence="7 8">
    <name type="scientific">Thermofilum adornatum 1505</name>
    <dbReference type="NCBI Taxonomy" id="697581"/>
    <lineage>
        <taxon>Archaea</taxon>
        <taxon>Thermoproteota</taxon>
        <taxon>Thermoprotei</taxon>
        <taxon>Thermofilales</taxon>
        <taxon>Thermofilaceae</taxon>
        <taxon>Thermofilum</taxon>
    </lineage>
</organism>
<dbReference type="InterPro" id="IPR036603">
    <property type="entry name" value="RBP11-like"/>
</dbReference>
<protein>
    <recommendedName>
        <fullName evidence="5">DNA-directed RNA polymerase subunit Rpo3</fullName>
        <ecNumber evidence="5">2.7.7.6</ecNumber>
    </recommendedName>
    <alternativeName>
        <fullName evidence="5">DNA-directed RNA polymerase subunit D</fullName>
    </alternativeName>
</protein>
<evidence type="ECO:0000256" key="4">
    <source>
        <dbReference type="ARBA" id="ARBA00025804"/>
    </source>
</evidence>
<dbReference type="PANTHER" id="PTHR11800">
    <property type="entry name" value="DNA-DIRECTED RNA POLYMERASE"/>
    <property type="match status" value="1"/>
</dbReference>
<comment type="subcellular location">
    <subcellularLocation>
        <location evidence="5">Cytoplasm</location>
    </subcellularLocation>
</comment>
<dbReference type="InterPro" id="IPR011263">
    <property type="entry name" value="DNA-dir_RNA_pol_RpoA/D/Rpb3"/>
</dbReference>
<dbReference type="Proteomes" id="UP000266720">
    <property type="component" value="Chromosome"/>
</dbReference>
<dbReference type="InterPro" id="IPR011262">
    <property type="entry name" value="DNA-dir_RNA_pol_insert"/>
</dbReference>
<dbReference type="SMART" id="SM00662">
    <property type="entry name" value="RPOLD"/>
    <property type="match status" value="1"/>
</dbReference>
<dbReference type="KEGG" id="tcb:TCARB_1537"/>
<keyword evidence="1 5" id="KW-0240">DNA-directed RNA polymerase</keyword>
<dbReference type="GO" id="GO:0000428">
    <property type="term" value="C:DNA-directed RNA polymerase complex"/>
    <property type="evidence" value="ECO:0007669"/>
    <property type="project" value="UniProtKB-KW"/>
</dbReference>
<comment type="catalytic activity">
    <reaction evidence="5">
        <text>RNA(n) + a ribonucleoside 5'-triphosphate = RNA(n+1) + diphosphate</text>
        <dbReference type="Rhea" id="RHEA:21248"/>
        <dbReference type="Rhea" id="RHEA-COMP:14527"/>
        <dbReference type="Rhea" id="RHEA-COMP:17342"/>
        <dbReference type="ChEBI" id="CHEBI:33019"/>
        <dbReference type="ChEBI" id="CHEBI:61557"/>
        <dbReference type="ChEBI" id="CHEBI:140395"/>
        <dbReference type="EC" id="2.7.7.6"/>
    </reaction>
</comment>
<dbReference type="SUPFAM" id="SSF55257">
    <property type="entry name" value="RBP11-like subunits of RNA polymerase"/>
    <property type="match status" value="1"/>
</dbReference>
<keyword evidence="2 5" id="KW-0548">Nucleotidyltransferase</keyword>
<feature type="binding site" evidence="5">
    <location>
        <position position="224"/>
    </location>
    <ligand>
        <name>[3Fe-4S] cluster</name>
        <dbReference type="ChEBI" id="CHEBI:21137"/>
    </ligand>
</feature>
<dbReference type="PROSITE" id="PS00446">
    <property type="entry name" value="RNA_POL_D_30KD"/>
    <property type="match status" value="1"/>
</dbReference>
<keyword evidence="5 7" id="KW-0808">Transferase</keyword>
<dbReference type="Pfam" id="PF01000">
    <property type="entry name" value="RNA_pol_A_bac"/>
    <property type="match status" value="1"/>
</dbReference>
<dbReference type="SUPFAM" id="SSF56553">
    <property type="entry name" value="Insert subdomain of RNA polymerase alpha subunit"/>
    <property type="match status" value="1"/>
</dbReference>
<dbReference type="Gene3D" id="3.30.1360.10">
    <property type="entry name" value="RNA polymerase, RBP11-like subunit"/>
    <property type="match status" value="1"/>
</dbReference>
<dbReference type="InterPro" id="IPR050518">
    <property type="entry name" value="Rpo3/RPB3_RNA_Pol_subunit"/>
</dbReference>
<dbReference type="STRING" id="697581.TCARB_1537"/>
<gene>
    <name evidence="5" type="primary">rpo3</name>
    <name evidence="5" type="synonym">rpoD</name>
    <name evidence="7" type="ORF">TCARB_1537</name>
</gene>
<dbReference type="PANTHER" id="PTHR11800:SF2">
    <property type="entry name" value="DNA-DIRECTED RNA POLYMERASE II SUBUNIT RPB3"/>
    <property type="match status" value="1"/>
</dbReference>
<keyword evidence="5" id="KW-0479">Metal-binding</keyword>
<evidence type="ECO:0000256" key="5">
    <source>
        <dbReference type="HAMAP-Rule" id="MF_00320"/>
    </source>
</evidence>
<dbReference type="HAMAP" id="MF_00320">
    <property type="entry name" value="RNApol_arch_Rpo3"/>
    <property type="match status" value="1"/>
</dbReference>
<dbReference type="GeneID" id="25406937"/>
<sequence length="290" mass="32296">MSNPPKFRLLSKKGNKVIFQLEDATPAFANALRRAIISETPSLAIDEVIIQENTSVLWDEMIAHRLAMVPLKVDTETYDALRELYEDGKDPQVIFTLDEEAVERPKTVLSGHLRFEGVEGAVITSEASSIEPVSKNIPIAKLAKGQRLVLTAIARMGTGKEHAKWQPVGPVGYKFKPVIRVLKEDLPEDYVSKIIATCPRRVFGYNSGKLVVLNEWACSLCKECVEAFPEAVEVTYNPNVIQFNMETLGTLPPEKIIETAIDVLIKKTERFSHLVEESVKQALAGEVQPQ</sequence>
<dbReference type="GO" id="GO:0046983">
    <property type="term" value="F:protein dimerization activity"/>
    <property type="evidence" value="ECO:0007669"/>
    <property type="project" value="InterPro"/>
</dbReference>
<dbReference type="NCBIfam" id="NF001988">
    <property type="entry name" value="PRK00783.1"/>
    <property type="match status" value="1"/>
</dbReference>
<dbReference type="Gene3D" id="3.30.70.20">
    <property type="match status" value="1"/>
</dbReference>
<evidence type="ECO:0000256" key="3">
    <source>
        <dbReference type="ARBA" id="ARBA00023163"/>
    </source>
</evidence>
<accession>A0A3G1A6L6</accession>
<evidence type="ECO:0000313" key="8">
    <source>
        <dbReference type="Proteomes" id="UP000266720"/>
    </source>
</evidence>
<dbReference type="EMBL" id="CP007493">
    <property type="protein sequence ID" value="AJB42579.1"/>
    <property type="molecule type" value="Genomic_DNA"/>
</dbReference>
<dbReference type="GO" id="GO:0006351">
    <property type="term" value="P:DNA-templated transcription"/>
    <property type="evidence" value="ECO:0007669"/>
    <property type="project" value="UniProtKB-UniRule"/>
</dbReference>
<dbReference type="Gene3D" id="2.170.120.12">
    <property type="entry name" value="DNA-directed RNA polymerase, insert domain"/>
    <property type="match status" value="1"/>
</dbReference>
<dbReference type="Pfam" id="PF01193">
    <property type="entry name" value="RNA_pol_L"/>
    <property type="match status" value="1"/>
</dbReference>
<dbReference type="InterPro" id="IPR022842">
    <property type="entry name" value="RNAP_Rpo3/Rpb3/RPAC1"/>
</dbReference>
<comment type="function">
    <text evidence="5">DNA-dependent RNA polymerase (RNAP) catalyzes the transcription of DNA into RNA using the four ribonucleoside triphosphates as substrates.</text>
</comment>
<proteinExistence type="inferred from homology"/>
<dbReference type="GeneID" id="16573108"/>
<evidence type="ECO:0000313" key="7">
    <source>
        <dbReference type="EMBL" id="AJB42579.1"/>
    </source>
</evidence>
<dbReference type="AlphaFoldDB" id="A0A3G1A6L6"/>
<dbReference type="GO" id="GO:0005737">
    <property type="term" value="C:cytoplasm"/>
    <property type="evidence" value="ECO:0007669"/>
    <property type="project" value="UniProtKB-SubCell"/>
</dbReference>
<keyword evidence="5" id="KW-0963">Cytoplasm</keyword>
<dbReference type="GO" id="GO:0051538">
    <property type="term" value="F:3 iron, 4 sulfur cluster binding"/>
    <property type="evidence" value="ECO:0007669"/>
    <property type="project" value="UniProtKB-KW"/>
</dbReference>
<comment type="subunit">
    <text evidence="5">Part of the RNA polymerase complex.</text>
</comment>
<dbReference type="GO" id="GO:0003677">
    <property type="term" value="F:DNA binding"/>
    <property type="evidence" value="ECO:0007669"/>
    <property type="project" value="UniProtKB-UniRule"/>
</dbReference>
<evidence type="ECO:0000256" key="2">
    <source>
        <dbReference type="ARBA" id="ARBA00022695"/>
    </source>
</evidence>